<protein>
    <submittedName>
        <fullName evidence="9">Oligopeptidase A</fullName>
    </submittedName>
</protein>
<dbReference type="GO" id="GO:0006508">
    <property type="term" value="P:proteolysis"/>
    <property type="evidence" value="ECO:0007669"/>
    <property type="project" value="UniProtKB-KW"/>
</dbReference>
<comment type="cofactor">
    <cofactor evidence="7">
        <name>Zn(2+)</name>
        <dbReference type="ChEBI" id="CHEBI:29105"/>
    </cofactor>
    <text evidence="7">Binds 1 zinc ion.</text>
</comment>
<evidence type="ECO:0000256" key="6">
    <source>
        <dbReference type="ARBA" id="ARBA00023049"/>
    </source>
</evidence>
<dbReference type="Gene3D" id="3.40.390.10">
    <property type="entry name" value="Collagenase (Catalytic Domain)"/>
    <property type="match status" value="1"/>
</dbReference>
<dbReference type="STRING" id="610380.E2B3S4"/>
<feature type="domain" description="Peptidase M3A/M3B catalytic" evidence="8">
    <location>
        <begin position="271"/>
        <end position="726"/>
    </location>
</feature>
<evidence type="ECO:0000259" key="8">
    <source>
        <dbReference type="Pfam" id="PF01432"/>
    </source>
</evidence>
<keyword evidence="4 7" id="KW-0378">Hydrolase</keyword>
<accession>E2B3S4</accession>
<evidence type="ECO:0000256" key="3">
    <source>
        <dbReference type="ARBA" id="ARBA00022723"/>
    </source>
</evidence>
<dbReference type="InterPro" id="IPR024079">
    <property type="entry name" value="MetalloPept_cat_dom_sf"/>
</dbReference>
<sequence>MAVSFCVRRIISTRQSFLKIPKRHGYIVLLPEIGDESSEKNPLLKNNNLPEFNTITIEKCIAAIGRQTVEFEEKMKSLAEVIESTKDLDIFNDLLHTIEDAYLSLETTWGIAKTLYFGNQSVMPTKSYVFIHERASRAAVSKFNNASFYRVFKEALENKDIKLTHSQKRVLSKYVLEGTLNGLQLKGEDYELFVDDMDYIGRKVKEYKGKYEAVTRVYSLTIQNEDVIQDFPEDFLKTIALDPKQFLLGPWKITLKPYIMEPFMGMYFLYFQHCPDRKLRATIWDADVTRCSTYQEKSVQASVTLEEIRGRRNEQAQRLGYKHFAEMSMQTKMAGNLENLQNVLETLRSTARPIQDREIANLTDFAKDRGFTDIIRVWDVAYWSRKQCRFLYNCEDSVLRPYFPLSTVLSGLFEHIETLFNVKIVENKKADIWHKDVRFFDVFDLNVSSTVPMANFYLDPYARGEDKFRKEQDSGWVSTIKSKSKICDSNPLVALIFNFPPPMGDKPSLLSFKDVQILFQKFGHALQHLLTTVEYSDIAGLSFVDWDAVFICDYFMENWLYEPFVLRKISEHYETKEPLPMEIVEDIKKMRSHLAGYKLCKELYLSQLDLELHSSETFWVPIMKKLWPKYFALPLERRDVHVCSFEAIWSGSWAAAYFSKTWSQMIAADLYTAFQEVKFDKSKQQEIGARFRNTFLALGGNYPAAEIFRKFRGRDPSPQALLDNSGLTRVTEAK</sequence>
<dbReference type="InterPro" id="IPR034005">
    <property type="entry name" value="M3A_DCP"/>
</dbReference>
<dbReference type="PANTHER" id="PTHR11804">
    <property type="entry name" value="PROTEASE M3 THIMET OLIGOPEPTIDASE-RELATED"/>
    <property type="match status" value="1"/>
</dbReference>
<gene>
    <name evidence="9" type="ORF">EAI_10620</name>
</gene>
<dbReference type="EMBL" id="GL445398">
    <property type="protein sequence ID" value="EFN89661.1"/>
    <property type="molecule type" value="Genomic_DNA"/>
</dbReference>
<dbReference type="AlphaFoldDB" id="E2B3S4"/>
<keyword evidence="6 7" id="KW-0482">Metalloprotease</keyword>
<reference evidence="9 10" key="1">
    <citation type="journal article" date="2010" name="Science">
        <title>Genomic comparison of the ants Camponotus floridanus and Harpegnathos saltator.</title>
        <authorList>
            <person name="Bonasio R."/>
            <person name="Zhang G."/>
            <person name="Ye C."/>
            <person name="Mutti N.S."/>
            <person name="Fang X."/>
            <person name="Qin N."/>
            <person name="Donahue G."/>
            <person name="Yang P."/>
            <person name="Li Q."/>
            <person name="Li C."/>
            <person name="Zhang P."/>
            <person name="Huang Z."/>
            <person name="Berger S.L."/>
            <person name="Reinberg D."/>
            <person name="Wang J."/>
            <person name="Liebig J."/>
        </authorList>
    </citation>
    <scope>NUCLEOTIDE SEQUENCE [LARGE SCALE GENOMIC DNA]</scope>
    <source>
        <strain evidence="9 10">R22 G/1</strain>
    </source>
</reference>
<dbReference type="Gene3D" id="1.10.1370.10">
    <property type="entry name" value="Neurolysin, domain 3"/>
    <property type="match status" value="1"/>
</dbReference>
<proteinExistence type="inferred from homology"/>
<dbReference type="InterPro" id="IPR001567">
    <property type="entry name" value="Pept_M3A_M3B_dom"/>
</dbReference>
<evidence type="ECO:0000256" key="1">
    <source>
        <dbReference type="ARBA" id="ARBA00006040"/>
    </source>
</evidence>
<dbReference type="InParanoid" id="E2B3S4"/>
<evidence type="ECO:0000256" key="4">
    <source>
        <dbReference type="ARBA" id="ARBA00022801"/>
    </source>
</evidence>
<keyword evidence="2 7" id="KW-0645">Protease</keyword>
<dbReference type="OrthoDB" id="534666at2759"/>
<dbReference type="Gene3D" id="1.10.1370.40">
    <property type="match status" value="1"/>
</dbReference>
<dbReference type="InterPro" id="IPR024077">
    <property type="entry name" value="Neurolysin/TOP_dom2"/>
</dbReference>
<dbReference type="Proteomes" id="UP000008237">
    <property type="component" value="Unassembled WGS sequence"/>
</dbReference>
<evidence type="ECO:0000313" key="9">
    <source>
        <dbReference type="EMBL" id="EFN89661.1"/>
    </source>
</evidence>
<name>E2B3S4_HARSA</name>
<dbReference type="SUPFAM" id="SSF55486">
    <property type="entry name" value="Metalloproteases ('zincins'), catalytic domain"/>
    <property type="match status" value="1"/>
</dbReference>
<dbReference type="CDD" id="cd06456">
    <property type="entry name" value="M3A_DCP"/>
    <property type="match status" value="1"/>
</dbReference>
<dbReference type="Pfam" id="PF01432">
    <property type="entry name" value="Peptidase_M3"/>
    <property type="match status" value="1"/>
</dbReference>
<evidence type="ECO:0000256" key="5">
    <source>
        <dbReference type="ARBA" id="ARBA00022833"/>
    </source>
</evidence>
<keyword evidence="5 7" id="KW-0862">Zinc</keyword>
<dbReference type="PANTHER" id="PTHR11804:SF83">
    <property type="entry name" value="LD37516P"/>
    <property type="match status" value="1"/>
</dbReference>
<dbReference type="GO" id="GO:0046872">
    <property type="term" value="F:metal ion binding"/>
    <property type="evidence" value="ECO:0007669"/>
    <property type="project" value="UniProtKB-UniRule"/>
</dbReference>
<keyword evidence="3 7" id="KW-0479">Metal-binding</keyword>
<dbReference type="InterPro" id="IPR045090">
    <property type="entry name" value="Pept_M3A_M3B"/>
</dbReference>
<dbReference type="OMA" id="QPLEGPW"/>
<comment type="similarity">
    <text evidence="1 7">Belongs to the peptidase M3 family.</text>
</comment>
<dbReference type="GO" id="GO:0004222">
    <property type="term" value="F:metalloendopeptidase activity"/>
    <property type="evidence" value="ECO:0007669"/>
    <property type="project" value="InterPro"/>
</dbReference>
<organism evidence="10">
    <name type="scientific">Harpegnathos saltator</name>
    <name type="common">Jerdon's jumping ant</name>
    <dbReference type="NCBI Taxonomy" id="610380"/>
    <lineage>
        <taxon>Eukaryota</taxon>
        <taxon>Metazoa</taxon>
        <taxon>Ecdysozoa</taxon>
        <taxon>Arthropoda</taxon>
        <taxon>Hexapoda</taxon>
        <taxon>Insecta</taxon>
        <taxon>Pterygota</taxon>
        <taxon>Neoptera</taxon>
        <taxon>Endopterygota</taxon>
        <taxon>Hymenoptera</taxon>
        <taxon>Apocrita</taxon>
        <taxon>Aculeata</taxon>
        <taxon>Formicoidea</taxon>
        <taxon>Formicidae</taxon>
        <taxon>Ponerinae</taxon>
        <taxon>Ponerini</taxon>
        <taxon>Harpegnathos</taxon>
    </lineage>
</organism>
<evidence type="ECO:0000313" key="10">
    <source>
        <dbReference type="Proteomes" id="UP000008237"/>
    </source>
</evidence>
<dbReference type="FunCoup" id="E2B3S4">
    <property type="interactions" value="475"/>
</dbReference>
<evidence type="ECO:0000256" key="7">
    <source>
        <dbReference type="RuleBase" id="RU003435"/>
    </source>
</evidence>
<keyword evidence="10" id="KW-1185">Reference proteome</keyword>
<evidence type="ECO:0000256" key="2">
    <source>
        <dbReference type="ARBA" id="ARBA00022670"/>
    </source>
</evidence>